<dbReference type="SUPFAM" id="SSF48179">
    <property type="entry name" value="6-phosphogluconate dehydrogenase C-terminal domain-like"/>
    <property type="match status" value="2"/>
</dbReference>
<evidence type="ECO:0000313" key="17">
    <source>
        <dbReference type="EMBL" id="KLV00255.1"/>
    </source>
</evidence>
<dbReference type="AlphaFoldDB" id="A0A0J1GKL8"/>
<dbReference type="PROSITE" id="PS00067">
    <property type="entry name" value="3HCDH"/>
    <property type="match status" value="1"/>
</dbReference>
<dbReference type="Pfam" id="PF00725">
    <property type="entry name" value="3HCDH"/>
    <property type="match status" value="1"/>
</dbReference>
<evidence type="ECO:0000256" key="3">
    <source>
        <dbReference type="ARBA" id="ARBA00008750"/>
    </source>
</evidence>
<dbReference type="PANTHER" id="PTHR43612">
    <property type="entry name" value="TRIFUNCTIONAL ENZYME SUBUNIT ALPHA"/>
    <property type="match status" value="1"/>
</dbReference>
<dbReference type="GO" id="GO:0016509">
    <property type="term" value="F:long-chain (3S)-3-hydroxyacyl-CoA dehydrogenase (NAD+) activity"/>
    <property type="evidence" value="ECO:0007669"/>
    <property type="project" value="TreeGrafter"/>
</dbReference>
<evidence type="ECO:0000256" key="7">
    <source>
        <dbReference type="ARBA" id="ARBA00022963"/>
    </source>
</evidence>
<keyword evidence="11 17" id="KW-0413">Isomerase</keyword>
<dbReference type="FunFam" id="3.40.50.720:FF:000009">
    <property type="entry name" value="Fatty oxidation complex, alpha subunit"/>
    <property type="match status" value="1"/>
</dbReference>
<comment type="pathway">
    <text evidence="1">Lipid metabolism; fatty acid beta-oxidation.</text>
</comment>
<reference evidence="17 18" key="1">
    <citation type="submission" date="2015-05" db="EMBL/GenBank/DDBJ databases">
        <title>Photobacterium galathea sp. nov.</title>
        <authorList>
            <person name="Machado H."/>
            <person name="Gram L."/>
        </authorList>
    </citation>
    <scope>NUCLEOTIDE SEQUENCE [LARGE SCALE GENOMIC DNA]</scope>
    <source>
        <strain evidence="17 18">DSM 25995</strain>
    </source>
</reference>
<comment type="catalytic activity">
    <reaction evidence="14">
        <text>a (3S)-3-hydroxyacyl-CoA + NAD(+) = a 3-oxoacyl-CoA + NADH + H(+)</text>
        <dbReference type="Rhea" id="RHEA:22432"/>
        <dbReference type="ChEBI" id="CHEBI:15378"/>
        <dbReference type="ChEBI" id="CHEBI:57318"/>
        <dbReference type="ChEBI" id="CHEBI:57540"/>
        <dbReference type="ChEBI" id="CHEBI:57945"/>
        <dbReference type="ChEBI" id="CHEBI:90726"/>
        <dbReference type="EC" id="1.1.1.35"/>
    </reaction>
</comment>
<dbReference type="Proteomes" id="UP000036426">
    <property type="component" value="Unassembled WGS sequence"/>
</dbReference>
<dbReference type="PATRIC" id="fig|754436.4.peg.2836"/>
<dbReference type="EMBL" id="LDOV01000025">
    <property type="protein sequence ID" value="KLV00255.1"/>
    <property type="molecule type" value="Genomic_DNA"/>
</dbReference>
<evidence type="ECO:0000256" key="6">
    <source>
        <dbReference type="ARBA" id="ARBA00022832"/>
    </source>
</evidence>
<keyword evidence="10" id="KW-0443">Lipid metabolism</keyword>
<evidence type="ECO:0000256" key="12">
    <source>
        <dbReference type="ARBA" id="ARBA00023239"/>
    </source>
</evidence>
<evidence type="ECO:0000256" key="13">
    <source>
        <dbReference type="ARBA" id="ARBA00023268"/>
    </source>
</evidence>
<dbReference type="SUPFAM" id="SSF51735">
    <property type="entry name" value="NAD(P)-binding Rossmann-fold domains"/>
    <property type="match status" value="1"/>
</dbReference>
<evidence type="ECO:0000313" key="18">
    <source>
        <dbReference type="Proteomes" id="UP000036426"/>
    </source>
</evidence>
<dbReference type="InterPro" id="IPR006180">
    <property type="entry name" value="3-OHacyl-CoA_DH_CS"/>
</dbReference>
<dbReference type="PANTHER" id="PTHR43612:SF3">
    <property type="entry name" value="TRIFUNCTIONAL ENZYME SUBUNIT ALPHA, MITOCHONDRIAL"/>
    <property type="match status" value="1"/>
</dbReference>
<dbReference type="UniPathway" id="UPA00659"/>
<feature type="domain" description="3-hydroxyacyl-CoA dehydrogenase C-terminal" evidence="15">
    <location>
        <begin position="514"/>
        <end position="607"/>
    </location>
</feature>
<accession>A0A0J1GKL8</accession>
<evidence type="ECO:0000256" key="8">
    <source>
        <dbReference type="ARBA" id="ARBA00023002"/>
    </source>
</evidence>
<keyword evidence="7" id="KW-0442">Lipid degradation</keyword>
<keyword evidence="8 17" id="KW-0560">Oxidoreductase</keyword>
<keyword evidence="12 17" id="KW-0456">Lyase</keyword>
<keyword evidence="6" id="KW-0276">Fatty acid metabolism</keyword>
<proteinExistence type="inferred from homology"/>
<dbReference type="InterPro" id="IPR008927">
    <property type="entry name" value="6-PGluconate_DH-like_C_sf"/>
</dbReference>
<dbReference type="OrthoDB" id="5389341at2"/>
<gene>
    <name evidence="17" type="primary">fadJ</name>
    <name evidence="17" type="ORF">ABT58_13345</name>
</gene>
<protein>
    <recommendedName>
        <fullName evidence="4">enoyl-CoA hydratase</fullName>
        <ecNumber evidence="4">4.2.1.17</ecNumber>
    </recommendedName>
</protein>
<dbReference type="Gene3D" id="3.40.50.720">
    <property type="entry name" value="NAD(P)-binding Rossmann-like Domain"/>
    <property type="match status" value="1"/>
</dbReference>
<dbReference type="InterPro" id="IPR012802">
    <property type="entry name" value="FadJ"/>
</dbReference>
<evidence type="ECO:0000256" key="5">
    <source>
        <dbReference type="ARBA" id="ARBA00022490"/>
    </source>
</evidence>
<dbReference type="InterPro" id="IPR006108">
    <property type="entry name" value="3HC_DH_C"/>
</dbReference>
<keyword evidence="13" id="KW-0511">Multifunctional enzyme</keyword>
<dbReference type="Pfam" id="PF02737">
    <property type="entry name" value="3HCDH_N"/>
    <property type="match status" value="1"/>
</dbReference>
<evidence type="ECO:0000256" key="11">
    <source>
        <dbReference type="ARBA" id="ARBA00023235"/>
    </source>
</evidence>
<evidence type="ECO:0000256" key="9">
    <source>
        <dbReference type="ARBA" id="ARBA00023027"/>
    </source>
</evidence>
<dbReference type="EC" id="4.2.1.17" evidence="4"/>
<keyword evidence="18" id="KW-1185">Reference proteome</keyword>
<dbReference type="FunFam" id="3.90.226.10:FF:000011">
    <property type="entry name" value="Fatty acid oxidation complex subunit alpha"/>
    <property type="match status" value="1"/>
</dbReference>
<dbReference type="InterPro" id="IPR006176">
    <property type="entry name" value="3-OHacyl-CoA_DH_NAD-bd"/>
</dbReference>
<dbReference type="SUPFAM" id="SSF52096">
    <property type="entry name" value="ClpP/crotonase"/>
    <property type="match status" value="1"/>
</dbReference>
<dbReference type="GO" id="GO:0004300">
    <property type="term" value="F:enoyl-CoA hydratase activity"/>
    <property type="evidence" value="ECO:0007669"/>
    <property type="project" value="UniProtKB-EC"/>
</dbReference>
<dbReference type="CDD" id="cd06558">
    <property type="entry name" value="crotonase-like"/>
    <property type="match status" value="1"/>
</dbReference>
<dbReference type="InterPro" id="IPR050136">
    <property type="entry name" value="FA_oxidation_alpha_subunit"/>
</dbReference>
<dbReference type="Pfam" id="PF00378">
    <property type="entry name" value="ECH_1"/>
    <property type="match status" value="1"/>
</dbReference>
<dbReference type="NCBIfam" id="TIGR02440">
    <property type="entry name" value="FadJ"/>
    <property type="match status" value="1"/>
</dbReference>
<dbReference type="GO" id="GO:0006635">
    <property type="term" value="P:fatty acid beta-oxidation"/>
    <property type="evidence" value="ECO:0007669"/>
    <property type="project" value="UniProtKB-UniPathway"/>
</dbReference>
<dbReference type="InterPro" id="IPR001753">
    <property type="entry name" value="Enoyl-CoA_hydra/iso"/>
</dbReference>
<comment type="caution">
    <text evidence="17">The sequence shown here is derived from an EMBL/GenBank/DDBJ whole genome shotgun (WGS) entry which is preliminary data.</text>
</comment>
<comment type="similarity">
    <text evidence="2">In the central section; belongs to the 3-hydroxyacyl-CoA dehydrogenase family.</text>
</comment>
<organism evidence="17 18">
    <name type="scientific">Photobacterium aphoticum</name>
    <dbReference type="NCBI Taxonomy" id="754436"/>
    <lineage>
        <taxon>Bacteria</taxon>
        <taxon>Pseudomonadati</taxon>
        <taxon>Pseudomonadota</taxon>
        <taxon>Gammaproteobacteria</taxon>
        <taxon>Vibrionales</taxon>
        <taxon>Vibrionaceae</taxon>
        <taxon>Photobacterium</taxon>
    </lineage>
</organism>
<feature type="domain" description="3-hydroxyacyl-CoA dehydrogenase NAD binding" evidence="16">
    <location>
        <begin position="333"/>
        <end position="511"/>
    </location>
</feature>
<dbReference type="Gene3D" id="1.10.1040.50">
    <property type="match status" value="1"/>
</dbReference>
<dbReference type="GO" id="GO:0070403">
    <property type="term" value="F:NAD+ binding"/>
    <property type="evidence" value="ECO:0007669"/>
    <property type="project" value="InterPro"/>
</dbReference>
<evidence type="ECO:0000256" key="2">
    <source>
        <dbReference type="ARBA" id="ARBA00007005"/>
    </source>
</evidence>
<dbReference type="NCBIfam" id="NF008363">
    <property type="entry name" value="PRK11154.1"/>
    <property type="match status" value="1"/>
</dbReference>
<sequence>MHTQQVEKNRAESVSVSASQAVSVPPSAFTLSYSDNGLAWLCIDVPNESMNTLQSVFAEQVSAVLAELAQRTDLQGMVVYSGKDDNFIAGADIHMLADCQSAEEAQALATKGQQLFAALEALPFHTVAAIHGPCLGGGLELALACHSRVCTEATITRLGLPEVQLGLLPGSGGTQRLPRLIGVAGALDMILTGKALRGKKARALGVVDECVPQSILLDVAAKRALTPKPTRHLSWSARAMGGNALGRSVVFDQAAKKTQAKTRGNYPATDAILTVIKTGLEQGMDKGLALEAKRFGELVMSPESAALRSIFFATTAMKKERGANDEPMAIQRIGVLGGGLMGGGISHVSAAKAGYQVQIKDISNDGILNAMAYHYGLLEKQRQRKILRNTQVQQQMLRLSGGTTYRGFEKVDVVIEAVFEDLTLKHQMVKEVEAHAKPETIFATNTSSLPIHQIAEVAARPDNVIGLHYFSPVEKMPLVEVIPHQGTSESTIATVVKLAKQQGKTPIVVGDSAGFYVNRILAPYMNEAAYLLLSGEPIEHLDNALLDFGFPVGPITLLDEVGIDIGAKIMPILVQELGERFQGPDVFDVLLNDGRKGRKSGKGFYRYAGQGRHKKADEKKQVDKRVYKLLGIRPERNVDGHTLAMRCTLMMLNEAARCLDEGVVQSARDGDVGAIFGIGFPPFLGGPFRYMDQLGVASVVAQLYQHADLYGERFLPCERLVAMAQAGQVFYPAEAESQ</sequence>
<keyword evidence="9" id="KW-0520">NAD</keyword>
<evidence type="ECO:0000256" key="4">
    <source>
        <dbReference type="ARBA" id="ARBA00012076"/>
    </source>
</evidence>
<dbReference type="GO" id="GO:0008692">
    <property type="term" value="F:3-hydroxybutyryl-CoA epimerase activity"/>
    <property type="evidence" value="ECO:0007669"/>
    <property type="project" value="InterPro"/>
</dbReference>
<keyword evidence="5" id="KW-0963">Cytoplasm</keyword>
<evidence type="ECO:0000259" key="16">
    <source>
        <dbReference type="Pfam" id="PF02737"/>
    </source>
</evidence>
<evidence type="ECO:0000256" key="10">
    <source>
        <dbReference type="ARBA" id="ARBA00023098"/>
    </source>
</evidence>
<dbReference type="InterPro" id="IPR029045">
    <property type="entry name" value="ClpP/crotonase-like_dom_sf"/>
</dbReference>
<comment type="similarity">
    <text evidence="3">In the N-terminal section; belongs to the enoyl-CoA hydratase/isomerase family.</text>
</comment>
<dbReference type="InterPro" id="IPR036291">
    <property type="entry name" value="NAD(P)-bd_dom_sf"/>
</dbReference>
<evidence type="ECO:0000256" key="1">
    <source>
        <dbReference type="ARBA" id="ARBA00005005"/>
    </source>
</evidence>
<dbReference type="Gene3D" id="3.90.226.10">
    <property type="entry name" value="2-enoyl-CoA Hydratase, Chain A, domain 1"/>
    <property type="match status" value="1"/>
</dbReference>
<evidence type="ECO:0000259" key="15">
    <source>
        <dbReference type="Pfam" id="PF00725"/>
    </source>
</evidence>
<name>A0A0J1GKL8_9GAMM</name>
<evidence type="ECO:0000256" key="14">
    <source>
        <dbReference type="ARBA" id="ARBA00049556"/>
    </source>
</evidence>